<dbReference type="HOGENOM" id="CLU_009665_0_1_0"/>
<protein>
    <submittedName>
        <fullName evidence="2">Monooxygenase FAD-binding protein</fullName>
    </submittedName>
</protein>
<dbReference type="EMBL" id="CP001823">
    <property type="protein sequence ID" value="ACZ39733.1"/>
    <property type="molecule type" value="Genomic_DNA"/>
</dbReference>
<dbReference type="InterPro" id="IPR054707">
    <property type="entry name" value="DhpH_subs-bd"/>
</dbReference>
<dbReference type="InterPro" id="IPR036188">
    <property type="entry name" value="FAD/NAD-bd_sf"/>
</dbReference>
<dbReference type="KEGG" id="sti:Sthe_2312"/>
<dbReference type="GO" id="GO:0004497">
    <property type="term" value="F:monooxygenase activity"/>
    <property type="evidence" value="ECO:0007669"/>
    <property type="project" value="UniProtKB-KW"/>
</dbReference>
<dbReference type="SUPFAM" id="SSF51905">
    <property type="entry name" value="FAD/NAD(P)-binding domain"/>
    <property type="match status" value="1"/>
</dbReference>
<organism evidence="2 3">
    <name type="scientific">Sphaerobacter thermophilus (strain ATCC 49802 / DSM 20745 / KCCM 41009 / NCIMB 13125 / S 6022)</name>
    <dbReference type="NCBI Taxonomy" id="479434"/>
    <lineage>
        <taxon>Bacteria</taxon>
        <taxon>Pseudomonadati</taxon>
        <taxon>Thermomicrobiota</taxon>
        <taxon>Thermomicrobia</taxon>
        <taxon>Sphaerobacterales</taxon>
        <taxon>Sphaerobacterineae</taxon>
        <taxon>Sphaerobacteraceae</taxon>
        <taxon>Sphaerobacter</taxon>
    </lineage>
</organism>
<accession>D1C787</accession>
<sequence length="404" mass="44687">MATKERTRPRVVVIGGSIGGLNAALWLQDAGCDTVVFERAQAPLEDRGAGIVLHPATIRYLLTHERPDIQQLAAAAHWIRFLDPSGEIAHQEPCRYQFTAYNVLYRTLLRHFDLARYHLGQECTGFEQVGDQVFVSFASGRREHCDLLVCADGINSLGRRTLLSEVQPQYAGYVAWRGTVAEQDLPPDVFAVIHEAITYSVMSDSHILVYPIPDGEGNVEPGYRLMNWLWYRNVPEGEDLDDLLTTRTGERFGTSVPPGFVQERHLRKLRADAQHLPPVFTTLIERTATPFLQVIMDLETPRMAFGRVCLIGDAAFTARPHVAAGSAKAAEDGWTLAEAIRDCGGNIDAALARWEPAQLALGQQVVARAREAGTRLQNNQWDTGTPLPFGLYAVGDNVFGDTLA</sequence>
<dbReference type="PRINTS" id="PR00420">
    <property type="entry name" value="RNGMNOXGNASE"/>
</dbReference>
<reference evidence="2 3" key="2">
    <citation type="journal article" date="2010" name="Stand. Genomic Sci.">
        <title>Complete genome sequence of Desulfohalobium retbaense type strain (HR(100)).</title>
        <authorList>
            <person name="Spring S."/>
            <person name="Nolan M."/>
            <person name="Lapidus A."/>
            <person name="Glavina Del Rio T."/>
            <person name="Copeland A."/>
            <person name="Tice H."/>
            <person name="Cheng J.F."/>
            <person name="Lucas S."/>
            <person name="Land M."/>
            <person name="Chen F."/>
            <person name="Bruce D."/>
            <person name="Goodwin L."/>
            <person name="Pitluck S."/>
            <person name="Ivanova N."/>
            <person name="Mavromatis K."/>
            <person name="Mikhailova N."/>
            <person name="Pati A."/>
            <person name="Chen A."/>
            <person name="Palaniappan K."/>
            <person name="Hauser L."/>
            <person name="Chang Y.J."/>
            <person name="Jeffries C.D."/>
            <person name="Munk C."/>
            <person name="Kiss H."/>
            <person name="Chain P."/>
            <person name="Han C."/>
            <person name="Brettin T."/>
            <person name="Detter J.C."/>
            <person name="Schuler E."/>
            <person name="Goker M."/>
            <person name="Rohde M."/>
            <person name="Bristow J."/>
            <person name="Eisen J.A."/>
            <person name="Markowitz V."/>
            <person name="Hugenholtz P."/>
            <person name="Kyrpides N.C."/>
            <person name="Klenk H.P."/>
        </authorList>
    </citation>
    <scope>NUCLEOTIDE SEQUENCE [LARGE SCALE GENOMIC DNA]</scope>
    <source>
        <strain evidence="3">ATCC 49802 / DSM 20745 / S 6022</strain>
    </source>
</reference>
<feature type="domain" description="2,6-dihydroxypyridine 3-monooxygenase substrate binding" evidence="1">
    <location>
        <begin position="170"/>
        <end position="297"/>
    </location>
</feature>
<name>D1C787_SPHTD</name>
<dbReference type="STRING" id="479434.Sthe_2312"/>
<dbReference type="NCBIfam" id="NF005566">
    <property type="entry name" value="PRK07236.1"/>
    <property type="match status" value="1"/>
</dbReference>
<keyword evidence="2" id="KW-0503">Monooxygenase</keyword>
<keyword evidence="2" id="KW-0560">Oxidoreductase</keyword>
<dbReference type="SUPFAM" id="SSF54373">
    <property type="entry name" value="FAD-linked reductases, C-terminal domain"/>
    <property type="match status" value="1"/>
</dbReference>
<dbReference type="Proteomes" id="UP000002027">
    <property type="component" value="Chromosome 1"/>
</dbReference>
<dbReference type="PANTHER" id="PTHR47469">
    <property type="entry name" value="MONOOXYGENASE-LIKE"/>
    <property type="match status" value="1"/>
</dbReference>
<evidence type="ECO:0000313" key="2">
    <source>
        <dbReference type="EMBL" id="ACZ39733.1"/>
    </source>
</evidence>
<dbReference type="Pfam" id="PF22607">
    <property type="entry name" value="FAD_binding-like"/>
    <property type="match status" value="1"/>
</dbReference>
<dbReference type="PANTHER" id="PTHR47469:SF2">
    <property type="entry name" value="OS06G0597600 PROTEIN"/>
    <property type="match status" value="1"/>
</dbReference>
<proteinExistence type="predicted"/>
<evidence type="ECO:0000259" key="1">
    <source>
        <dbReference type="Pfam" id="PF22607"/>
    </source>
</evidence>
<dbReference type="InterPro" id="IPR053212">
    <property type="entry name" value="DHP_3-monooxygenase"/>
</dbReference>
<dbReference type="eggNOG" id="COG0654">
    <property type="taxonomic scope" value="Bacteria"/>
</dbReference>
<reference evidence="3" key="1">
    <citation type="submission" date="2009-11" db="EMBL/GenBank/DDBJ databases">
        <title>The complete chromosome 1 of Sphaerobacter thermophilus DSM 20745.</title>
        <authorList>
            <person name="Lucas S."/>
            <person name="Copeland A."/>
            <person name="Lapidus A."/>
            <person name="Glavina del Rio T."/>
            <person name="Dalin E."/>
            <person name="Tice H."/>
            <person name="Bruce D."/>
            <person name="Goodwin L."/>
            <person name="Pitluck S."/>
            <person name="Kyrpides N."/>
            <person name="Mavromatis K."/>
            <person name="Ivanova N."/>
            <person name="Mikhailova N."/>
            <person name="LaButti K.M."/>
            <person name="Clum A."/>
            <person name="Sun H.I."/>
            <person name="Brettin T."/>
            <person name="Detter J.C."/>
            <person name="Han C."/>
            <person name="Larimer F."/>
            <person name="Land M."/>
            <person name="Hauser L."/>
            <person name="Markowitz V."/>
            <person name="Cheng J.F."/>
            <person name="Hugenholtz P."/>
            <person name="Woyke T."/>
            <person name="Wu D."/>
            <person name="Steenblock K."/>
            <person name="Schneider S."/>
            <person name="Pukall R."/>
            <person name="Goeker M."/>
            <person name="Klenk H.P."/>
            <person name="Eisen J.A."/>
        </authorList>
    </citation>
    <scope>NUCLEOTIDE SEQUENCE [LARGE SCALE GENOMIC DNA]</scope>
    <source>
        <strain evidence="3">ATCC 49802 / DSM 20745 / S 6022</strain>
    </source>
</reference>
<keyword evidence="3" id="KW-1185">Reference proteome</keyword>
<gene>
    <name evidence="2" type="ordered locus">Sthe_2312</name>
</gene>
<evidence type="ECO:0000313" key="3">
    <source>
        <dbReference type="Proteomes" id="UP000002027"/>
    </source>
</evidence>
<dbReference type="InParanoid" id="D1C787"/>
<dbReference type="AlphaFoldDB" id="D1C787"/>
<dbReference type="Gene3D" id="3.50.50.60">
    <property type="entry name" value="FAD/NAD(P)-binding domain"/>
    <property type="match status" value="2"/>
</dbReference>